<evidence type="ECO:0000313" key="8">
    <source>
        <dbReference type="EMBL" id="ORX33646.1"/>
    </source>
</evidence>
<dbReference type="PANTHER" id="PTHR21026:SF2">
    <property type="entry name" value="LARGE RIBOSOMAL SUBUNIT PROTEIN BL32M"/>
    <property type="match status" value="1"/>
</dbReference>
<accession>A0A1Y1U801</accession>
<dbReference type="RefSeq" id="XP_021867956.1">
    <property type="nucleotide sequence ID" value="XM_022013710.1"/>
</dbReference>
<evidence type="ECO:0000256" key="3">
    <source>
        <dbReference type="ARBA" id="ARBA00022946"/>
    </source>
</evidence>
<dbReference type="GeneID" id="33555518"/>
<dbReference type="EMBL" id="NBSH01000018">
    <property type="protein sequence ID" value="ORX33646.1"/>
    <property type="molecule type" value="Genomic_DNA"/>
</dbReference>
<dbReference type="SUPFAM" id="SSF57829">
    <property type="entry name" value="Zn-binding ribosomal proteins"/>
    <property type="match status" value="1"/>
</dbReference>
<sequence length="147" mass="16120">MPRLLTPYLRPAWSMPCEPSSSASCLSPSNSNMDMPVPVSRSNAIASKGWMSLVPGLESLLELIPPILLAVPKKKVSHRKKMQKLAGKGLVNKTNFKTCPACGNIVLMHNLCPNCFFSINKGWKMERRGESFPTEFTSEAGVKNASK</sequence>
<dbReference type="NCBIfam" id="TIGR01031">
    <property type="entry name" value="rpmF_bact"/>
    <property type="match status" value="1"/>
</dbReference>
<keyword evidence="9" id="KW-1185">Reference proteome</keyword>
<reference evidence="8 9" key="1">
    <citation type="submission" date="2017-03" db="EMBL/GenBank/DDBJ databases">
        <title>Widespread Adenine N6-methylation of Active Genes in Fungi.</title>
        <authorList>
            <consortium name="DOE Joint Genome Institute"/>
            <person name="Mondo S.J."/>
            <person name="Dannebaum R.O."/>
            <person name="Kuo R.C."/>
            <person name="Louie K.B."/>
            <person name="Bewick A.J."/>
            <person name="Labutti K."/>
            <person name="Haridas S."/>
            <person name="Kuo A."/>
            <person name="Salamov A."/>
            <person name="Ahrendt S.R."/>
            <person name="Lau R."/>
            <person name="Bowen B.P."/>
            <person name="Lipzen A."/>
            <person name="Sullivan W."/>
            <person name="Andreopoulos W.B."/>
            <person name="Clum A."/>
            <person name="Lindquist E."/>
            <person name="Daum C."/>
            <person name="Northen T.R."/>
            <person name="Ramamoorthy G."/>
            <person name="Schmitz R.J."/>
            <person name="Gryganskyi A."/>
            <person name="Culley D."/>
            <person name="Magnuson J."/>
            <person name="James T.Y."/>
            <person name="O'Malley M.A."/>
            <person name="Stajich J.E."/>
            <person name="Spatafora J.W."/>
            <person name="Visel A."/>
            <person name="Grigoriev I.V."/>
        </authorList>
    </citation>
    <scope>NUCLEOTIDE SEQUENCE [LARGE SCALE GENOMIC DNA]</scope>
    <source>
        <strain evidence="8 9">NRRL Y-17943</strain>
    </source>
</reference>
<dbReference type="InterPro" id="IPR002677">
    <property type="entry name" value="Ribosomal_bL32"/>
</dbReference>
<keyword evidence="6" id="KW-0687">Ribonucleoprotein</keyword>
<evidence type="ECO:0000256" key="1">
    <source>
        <dbReference type="ARBA" id="ARBA00004173"/>
    </source>
</evidence>
<organism evidence="8 9">
    <name type="scientific">Kockovaella imperatae</name>
    <dbReference type="NCBI Taxonomy" id="4999"/>
    <lineage>
        <taxon>Eukaryota</taxon>
        <taxon>Fungi</taxon>
        <taxon>Dikarya</taxon>
        <taxon>Basidiomycota</taxon>
        <taxon>Agaricomycotina</taxon>
        <taxon>Tremellomycetes</taxon>
        <taxon>Tremellales</taxon>
        <taxon>Cuniculitremaceae</taxon>
        <taxon>Kockovaella</taxon>
    </lineage>
</organism>
<keyword evidence="4" id="KW-0689">Ribosomal protein</keyword>
<comment type="subcellular location">
    <subcellularLocation>
        <location evidence="1">Mitochondrion</location>
    </subcellularLocation>
</comment>
<keyword evidence="3" id="KW-0809">Transit peptide</keyword>
<comment type="similarity">
    <text evidence="2">Belongs to the bacterial ribosomal protein bL32 family.</text>
</comment>
<dbReference type="PANTHER" id="PTHR21026">
    <property type="entry name" value="39S RIBOSOMAL PROTEIN L32, MITOCHONDRIAL"/>
    <property type="match status" value="1"/>
</dbReference>
<dbReference type="GO" id="GO:0006412">
    <property type="term" value="P:translation"/>
    <property type="evidence" value="ECO:0007669"/>
    <property type="project" value="InterPro"/>
</dbReference>
<dbReference type="InterPro" id="IPR011332">
    <property type="entry name" value="Ribosomal_zn-bd"/>
</dbReference>
<proteinExistence type="inferred from homology"/>
<dbReference type="InParanoid" id="A0A1Y1U801"/>
<dbReference type="Pfam" id="PF01783">
    <property type="entry name" value="Ribosomal_L32p"/>
    <property type="match status" value="1"/>
</dbReference>
<dbReference type="InterPro" id="IPR051991">
    <property type="entry name" value="Mitoribosomal_protein_bL32"/>
</dbReference>
<protein>
    <recommendedName>
        <fullName evidence="7">Large ribosomal subunit protein bL32m</fullName>
    </recommendedName>
</protein>
<evidence type="ECO:0000256" key="6">
    <source>
        <dbReference type="ARBA" id="ARBA00023274"/>
    </source>
</evidence>
<name>A0A1Y1U801_9TREE</name>
<gene>
    <name evidence="8" type="ORF">BD324DRAFT_584827</name>
</gene>
<dbReference type="GO" id="GO:0003735">
    <property type="term" value="F:structural constituent of ribosome"/>
    <property type="evidence" value="ECO:0007669"/>
    <property type="project" value="InterPro"/>
</dbReference>
<evidence type="ECO:0000256" key="5">
    <source>
        <dbReference type="ARBA" id="ARBA00023128"/>
    </source>
</evidence>
<dbReference type="OrthoDB" id="2014905at2759"/>
<dbReference type="STRING" id="4999.A0A1Y1U801"/>
<evidence type="ECO:0000256" key="2">
    <source>
        <dbReference type="ARBA" id="ARBA00008560"/>
    </source>
</evidence>
<evidence type="ECO:0000313" key="9">
    <source>
        <dbReference type="Proteomes" id="UP000193218"/>
    </source>
</evidence>
<evidence type="ECO:0000256" key="4">
    <source>
        <dbReference type="ARBA" id="ARBA00022980"/>
    </source>
</evidence>
<dbReference type="Proteomes" id="UP000193218">
    <property type="component" value="Unassembled WGS sequence"/>
</dbReference>
<dbReference type="GO" id="GO:0005762">
    <property type="term" value="C:mitochondrial large ribosomal subunit"/>
    <property type="evidence" value="ECO:0007669"/>
    <property type="project" value="TreeGrafter"/>
</dbReference>
<keyword evidence="5" id="KW-0496">Mitochondrion</keyword>
<comment type="caution">
    <text evidence="8">The sequence shown here is derived from an EMBL/GenBank/DDBJ whole genome shotgun (WGS) entry which is preliminary data.</text>
</comment>
<dbReference type="AlphaFoldDB" id="A0A1Y1U801"/>
<evidence type="ECO:0000256" key="7">
    <source>
        <dbReference type="ARBA" id="ARBA00039935"/>
    </source>
</evidence>